<dbReference type="Proteomes" id="UP001205105">
    <property type="component" value="Unassembled WGS sequence"/>
</dbReference>
<evidence type="ECO:0000313" key="1">
    <source>
        <dbReference type="EMBL" id="KAI7841939.1"/>
    </source>
</evidence>
<evidence type="ECO:0000313" key="2">
    <source>
        <dbReference type="Proteomes" id="UP001205105"/>
    </source>
</evidence>
<comment type="caution">
    <text evidence="1">The sequence shown here is derived from an EMBL/GenBank/DDBJ whole genome shotgun (WGS) entry which is preliminary data.</text>
</comment>
<sequence length="120" mass="12951">MKYLSRDEVCPEAAPVLQQRLSQRLSTVSANPEVVASAKATLRREAAEVHALPKVSSEELLPCLQSVLSFPRGNAAPCAQAEERQGLAEVGIDPQRADAVERAVQGTDVGRGQQARRYQA</sequence>
<reference evidence="1" key="1">
    <citation type="submission" date="2020-11" db="EMBL/GenBank/DDBJ databases">
        <title>Chlorella ohadii genome sequencing and assembly.</title>
        <authorList>
            <person name="Murik O."/>
            <person name="Treves H."/>
            <person name="Kedem I."/>
            <person name="Shotland Y."/>
            <person name="Kaplan A."/>
        </authorList>
    </citation>
    <scope>NUCLEOTIDE SEQUENCE</scope>
    <source>
        <strain evidence="1">1</strain>
    </source>
</reference>
<dbReference type="AlphaFoldDB" id="A0AAD5H2N4"/>
<proteinExistence type="predicted"/>
<keyword evidence="2" id="KW-1185">Reference proteome</keyword>
<gene>
    <name evidence="1" type="ORF">COHA_004466</name>
</gene>
<name>A0AAD5H2N4_9CHLO</name>
<accession>A0AAD5H2N4</accession>
<protein>
    <submittedName>
        <fullName evidence="1">Uncharacterized protein</fullName>
    </submittedName>
</protein>
<organism evidence="1 2">
    <name type="scientific">Chlorella ohadii</name>
    <dbReference type="NCBI Taxonomy" id="2649997"/>
    <lineage>
        <taxon>Eukaryota</taxon>
        <taxon>Viridiplantae</taxon>
        <taxon>Chlorophyta</taxon>
        <taxon>core chlorophytes</taxon>
        <taxon>Trebouxiophyceae</taxon>
        <taxon>Chlorellales</taxon>
        <taxon>Chlorellaceae</taxon>
        <taxon>Chlorella clade</taxon>
        <taxon>Chlorella</taxon>
    </lineage>
</organism>
<dbReference type="EMBL" id="JADXDR010000058">
    <property type="protein sequence ID" value="KAI7841939.1"/>
    <property type="molecule type" value="Genomic_DNA"/>
</dbReference>